<evidence type="ECO:0000313" key="2">
    <source>
        <dbReference type="Proteomes" id="UP000011185"/>
    </source>
</evidence>
<dbReference type="AlphaFoldDB" id="L7JSS5"/>
<gene>
    <name evidence="1" type="ORF">THOM_2992</name>
</gene>
<protein>
    <submittedName>
        <fullName evidence="1">Uncharacterized protein</fullName>
    </submittedName>
</protein>
<dbReference type="VEuPathDB" id="MicrosporidiaDB:THOM_2992"/>
<dbReference type="InParanoid" id="L7JSS5"/>
<dbReference type="EMBL" id="JH994077">
    <property type="protein sequence ID" value="ELQ74096.1"/>
    <property type="molecule type" value="Genomic_DNA"/>
</dbReference>
<proteinExistence type="predicted"/>
<dbReference type="HOGENOM" id="CLU_3038214_0_0_1"/>
<keyword evidence="2" id="KW-1185">Reference proteome</keyword>
<sequence length="55" mass="6454">VNRLDDDTIVYYIRAALKIRFILLIDLYQEINVDKLNSNYQLLIVQLLSSLVSIK</sequence>
<organism evidence="1 2">
    <name type="scientific">Trachipleistophora hominis</name>
    <name type="common">Microsporidian parasite</name>
    <dbReference type="NCBI Taxonomy" id="72359"/>
    <lineage>
        <taxon>Eukaryota</taxon>
        <taxon>Fungi</taxon>
        <taxon>Fungi incertae sedis</taxon>
        <taxon>Microsporidia</taxon>
        <taxon>Pleistophoridae</taxon>
        <taxon>Trachipleistophora</taxon>
    </lineage>
</organism>
<evidence type="ECO:0000313" key="1">
    <source>
        <dbReference type="EMBL" id="ELQ74096.1"/>
    </source>
</evidence>
<name>L7JSS5_TRAHO</name>
<reference evidence="1 2" key="1">
    <citation type="journal article" date="2012" name="PLoS Pathog.">
        <title>The genome of the obligate intracellular parasite Trachipleistophora hominis: new insights into microsporidian genome dynamics and reductive evolution.</title>
        <authorList>
            <person name="Heinz E."/>
            <person name="Williams T.A."/>
            <person name="Nakjang S."/>
            <person name="Noel C.J."/>
            <person name="Swan D.C."/>
            <person name="Goldberg A.V."/>
            <person name="Harris S.R."/>
            <person name="Weinmaier T."/>
            <person name="Markert S."/>
            <person name="Becher D."/>
            <person name="Bernhardt J."/>
            <person name="Dagan T."/>
            <person name="Hacker C."/>
            <person name="Lucocq J.M."/>
            <person name="Schweder T."/>
            <person name="Rattei T."/>
            <person name="Hall N."/>
            <person name="Hirt R.P."/>
            <person name="Embley T.M."/>
        </authorList>
    </citation>
    <scope>NUCLEOTIDE SEQUENCE [LARGE SCALE GENOMIC DNA]</scope>
</reference>
<dbReference type="Proteomes" id="UP000011185">
    <property type="component" value="Unassembled WGS sequence"/>
</dbReference>
<accession>L7JSS5</accession>
<feature type="non-terminal residue" evidence="1">
    <location>
        <position position="1"/>
    </location>
</feature>